<evidence type="ECO:0000313" key="2">
    <source>
        <dbReference type="EMBL" id="ETV75326.1"/>
    </source>
</evidence>
<name>W4G7Q5_APHAT</name>
<organism evidence="2">
    <name type="scientific">Aphanomyces astaci</name>
    <name type="common">Crayfish plague agent</name>
    <dbReference type="NCBI Taxonomy" id="112090"/>
    <lineage>
        <taxon>Eukaryota</taxon>
        <taxon>Sar</taxon>
        <taxon>Stramenopiles</taxon>
        <taxon>Oomycota</taxon>
        <taxon>Saprolegniomycetes</taxon>
        <taxon>Saprolegniales</taxon>
        <taxon>Verrucalvaceae</taxon>
        <taxon>Aphanomyces</taxon>
    </lineage>
</organism>
<reference evidence="2" key="1">
    <citation type="submission" date="2013-12" db="EMBL/GenBank/DDBJ databases">
        <title>The Genome Sequence of Aphanomyces astaci APO3.</title>
        <authorList>
            <consortium name="The Broad Institute Genomics Platform"/>
            <person name="Russ C."/>
            <person name="Tyler B."/>
            <person name="van West P."/>
            <person name="Dieguez-Uribeondo J."/>
            <person name="Young S.K."/>
            <person name="Zeng Q."/>
            <person name="Gargeya S."/>
            <person name="Fitzgerald M."/>
            <person name="Abouelleil A."/>
            <person name="Alvarado L."/>
            <person name="Chapman S.B."/>
            <person name="Gainer-Dewar J."/>
            <person name="Goldberg J."/>
            <person name="Griggs A."/>
            <person name="Gujja S."/>
            <person name="Hansen M."/>
            <person name="Howarth C."/>
            <person name="Imamovic A."/>
            <person name="Ireland A."/>
            <person name="Larimer J."/>
            <person name="McCowan C."/>
            <person name="Murphy C."/>
            <person name="Pearson M."/>
            <person name="Poon T.W."/>
            <person name="Priest M."/>
            <person name="Roberts A."/>
            <person name="Saif S."/>
            <person name="Shea T."/>
            <person name="Sykes S."/>
            <person name="Wortman J."/>
            <person name="Nusbaum C."/>
            <person name="Birren B."/>
        </authorList>
    </citation>
    <scope>NUCLEOTIDE SEQUENCE [LARGE SCALE GENOMIC DNA]</scope>
    <source>
        <strain evidence="2">APO3</strain>
    </source>
</reference>
<feature type="compositionally biased region" description="Polar residues" evidence="1">
    <location>
        <begin position="51"/>
        <end position="64"/>
    </location>
</feature>
<gene>
    <name evidence="2" type="ORF">H257_10505</name>
</gene>
<feature type="region of interest" description="Disordered" evidence="1">
    <location>
        <begin position="45"/>
        <end position="72"/>
    </location>
</feature>
<dbReference type="RefSeq" id="XP_009835374.1">
    <property type="nucleotide sequence ID" value="XM_009837072.1"/>
</dbReference>
<feature type="region of interest" description="Disordered" evidence="1">
    <location>
        <begin position="1"/>
        <end position="33"/>
    </location>
</feature>
<proteinExistence type="predicted"/>
<dbReference type="VEuPathDB" id="FungiDB:H257_10505"/>
<dbReference type="AlphaFoldDB" id="W4G7Q5"/>
<evidence type="ECO:0000256" key="1">
    <source>
        <dbReference type="SAM" id="MobiDB-lite"/>
    </source>
</evidence>
<accession>W4G7Q5</accession>
<dbReference type="EMBL" id="KI913141">
    <property type="protein sequence ID" value="ETV75326.1"/>
    <property type="molecule type" value="Genomic_DNA"/>
</dbReference>
<protein>
    <submittedName>
        <fullName evidence="2">Uncharacterized protein</fullName>
    </submittedName>
</protein>
<sequence>MGQHQNPLVRKCRLAKNTSPPPSTMKWNRSGRNLRQPNIASMMCSPRDDSSCTTMNDSRVSSSADVGVHPTSASSVGCLRACLSCGRRWTLYVPCGVYGSDDAPRPPSLGRGTVALT</sequence>
<dbReference type="GeneID" id="20812501"/>